<organism evidence="8 9">
    <name type="scientific">Afipia felis</name>
    <name type="common">Cat scratch disease bacillus</name>
    <dbReference type="NCBI Taxonomy" id="1035"/>
    <lineage>
        <taxon>Bacteria</taxon>
        <taxon>Pseudomonadati</taxon>
        <taxon>Pseudomonadota</taxon>
        <taxon>Alphaproteobacteria</taxon>
        <taxon>Hyphomicrobiales</taxon>
        <taxon>Nitrobacteraceae</taxon>
        <taxon>Afipia</taxon>
    </lineage>
</organism>
<keyword evidence="3" id="KW-1003">Cell membrane</keyword>
<keyword evidence="6 7" id="KW-0472">Membrane</keyword>
<comment type="similarity">
    <text evidence="2">Belongs to the DoxX family.</text>
</comment>
<evidence type="ECO:0000256" key="5">
    <source>
        <dbReference type="ARBA" id="ARBA00022989"/>
    </source>
</evidence>
<accession>A0A090MLH2</accession>
<keyword evidence="9" id="KW-1185">Reference proteome</keyword>
<evidence type="ECO:0000256" key="2">
    <source>
        <dbReference type="ARBA" id="ARBA00006679"/>
    </source>
</evidence>
<dbReference type="Proteomes" id="UP000035762">
    <property type="component" value="Unassembled WGS sequence"/>
</dbReference>
<feature type="transmembrane region" description="Helical" evidence="7">
    <location>
        <begin position="105"/>
        <end position="126"/>
    </location>
</feature>
<comment type="caution">
    <text evidence="8">The sequence shown here is derived from an EMBL/GenBank/DDBJ whole genome shotgun (WGS) entry which is preliminary data.</text>
</comment>
<dbReference type="InterPro" id="IPR051907">
    <property type="entry name" value="DoxX-like_oxidoreductase"/>
</dbReference>
<dbReference type="PANTHER" id="PTHR33452:SF4">
    <property type="entry name" value="BLL4328 PROTEIN"/>
    <property type="match status" value="1"/>
</dbReference>
<evidence type="ECO:0000313" key="8">
    <source>
        <dbReference type="EMBL" id="CEG07162.1"/>
    </source>
</evidence>
<dbReference type="OrthoDB" id="9808524at2"/>
<reference evidence="8 9" key="1">
    <citation type="journal article" date="2014" name="Genome Announc.">
        <title>Genome Sequence of Afipia felis Strain 76713, Isolated in Hospital Water Using an Amoeba Co-Culture Procedure.</title>
        <authorList>
            <person name="Benamar S."/>
            <person name="La Scola B."/>
            <person name="Croce O."/>
        </authorList>
    </citation>
    <scope>NUCLEOTIDE SEQUENCE [LARGE SCALE GENOMIC DNA]</scope>
    <source>
        <strain evidence="8 9">76713</strain>
    </source>
</reference>
<dbReference type="RefSeq" id="WP_009337243.1">
    <property type="nucleotide sequence ID" value="NZ_CCAZ020000001.1"/>
</dbReference>
<evidence type="ECO:0000256" key="7">
    <source>
        <dbReference type="SAM" id="Phobius"/>
    </source>
</evidence>
<dbReference type="GO" id="GO:0005886">
    <property type="term" value="C:plasma membrane"/>
    <property type="evidence" value="ECO:0007669"/>
    <property type="project" value="UniProtKB-SubCell"/>
</dbReference>
<evidence type="ECO:0000256" key="1">
    <source>
        <dbReference type="ARBA" id="ARBA00004651"/>
    </source>
</evidence>
<dbReference type="Pfam" id="PF07681">
    <property type="entry name" value="DoxX"/>
    <property type="match status" value="1"/>
</dbReference>
<dbReference type="InterPro" id="IPR032808">
    <property type="entry name" value="DoxX"/>
</dbReference>
<feature type="transmembrane region" description="Helical" evidence="7">
    <location>
        <begin position="75"/>
        <end position="93"/>
    </location>
</feature>
<protein>
    <submittedName>
        <fullName evidence="8">DoxX</fullName>
    </submittedName>
</protein>
<gene>
    <name evidence="8" type="ORF">BN961_00544</name>
</gene>
<dbReference type="STRING" id="1035.BN961_00544"/>
<sequence>MSIERTLAPWQPQVLSVLRFIAGLEILQHGTAKILHFPAVPQFANVQIGSLMGIGGLIELIGGALMVLGLFTRPTAFILCGFTAVAYFMVHASKSFFPVLNGGELAVLYCFVFLYIFAAGPGPWSIDAARGRS</sequence>
<proteinExistence type="inferred from homology"/>
<evidence type="ECO:0000313" key="9">
    <source>
        <dbReference type="Proteomes" id="UP000035762"/>
    </source>
</evidence>
<feature type="transmembrane region" description="Helical" evidence="7">
    <location>
        <begin position="48"/>
        <end position="68"/>
    </location>
</feature>
<dbReference type="EMBL" id="CCAZ020000001">
    <property type="protein sequence ID" value="CEG07162.1"/>
    <property type="molecule type" value="Genomic_DNA"/>
</dbReference>
<keyword evidence="5 7" id="KW-1133">Transmembrane helix</keyword>
<evidence type="ECO:0000256" key="6">
    <source>
        <dbReference type="ARBA" id="ARBA00023136"/>
    </source>
</evidence>
<evidence type="ECO:0000256" key="4">
    <source>
        <dbReference type="ARBA" id="ARBA00022692"/>
    </source>
</evidence>
<dbReference type="AlphaFoldDB" id="A0A090MLH2"/>
<name>A0A090MLH2_AFIFE</name>
<comment type="subcellular location">
    <subcellularLocation>
        <location evidence="1">Cell membrane</location>
        <topology evidence="1">Multi-pass membrane protein</topology>
    </subcellularLocation>
</comment>
<dbReference type="PANTHER" id="PTHR33452">
    <property type="entry name" value="OXIDOREDUCTASE CATD-RELATED"/>
    <property type="match status" value="1"/>
</dbReference>
<evidence type="ECO:0000256" key="3">
    <source>
        <dbReference type="ARBA" id="ARBA00022475"/>
    </source>
</evidence>
<keyword evidence="4 7" id="KW-0812">Transmembrane</keyword>